<feature type="compositionally biased region" description="Basic residues" evidence="1">
    <location>
        <begin position="1"/>
        <end position="11"/>
    </location>
</feature>
<name>A0A8J6AHU8_GALPY</name>
<reference evidence="2" key="1">
    <citation type="journal article" date="2021" name="Evol. Appl.">
        <title>The genome of the Pyrenean desman and the effects of bottlenecks and inbreeding on the genomic landscape of an endangered species.</title>
        <authorList>
            <person name="Escoda L."/>
            <person name="Castresana J."/>
        </authorList>
    </citation>
    <scope>NUCLEOTIDE SEQUENCE</scope>
    <source>
        <strain evidence="2">IBE-C5619</strain>
    </source>
</reference>
<feature type="non-terminal residue" evidence="2">
    <location>
        <position position="356"/>
    </location>
</feature>
<accession>A0A8J6AHU8</accession>
<organism evidence="2 3">
    <name type="scientific">Galemys pyrenaicus</name>
    <name type="common">Iberian desman</name>
    <name type="synonym">Pyrenean desman</name>
    <dbReference type="NCBI Taxonomy" id="202257"/>
    <lineage>
        <taxon>Eukaryota</taxon>
        <taxon>Metazoa</taxon>
        <taxon>Chordata</taxon>
        <taxon>Craniata</taxon>
        <taxon>Vertebrata</taxon>
        <taxon>Euteleostomi</taxon>
        <taxon>Mammalia</taxon>
        <taxon>Eutheria</taxon>
        <taxon>Laurasiatheria</taxon>
        <taxon>Eulipotyphla</taxon>
        <taxon>Talpidae</taxon>
        <taxon>Galemys</taxon>
    </lineage>
</organism>
<dbReference type="Proteomes" id="UP000700334">
    <property type="component" value="Unassembled WGS sequence"/>
</dbReference>
<keyword evidence="3" id="KW-1185">Reference proteome</keyword>
<evidence type="ECO:0000313" key="2">
    <source>
        <dbReference type="EMBL" id="KAG8517525.1"/>
    </source>
</evidence>
<dbReference type="OrthoDB" id="6019304at2759"/>
<gene>
    <name evidence="2" type="ORF">J0S82_011676</name>
</gene>
<dbReference type="Gene3D" id="6.20.200.20">
    <property type="match status" value="1"/>
</dbReference>
<dbReference type="AlphaFoldDB" id="A0A8J6AHU8"/>
<feature type="compositionally biased region" description="Low complexity" evidence="1">
    <location>
        <begin position="186"/>
        <end position="196"/>
    </location>
</feature>
<proteinExistence type="predicted"/>
<feature type="compositionally biased region" description="Low complexity" evidence="1">
    <location>
        <begin position="50"/>
        <end position="73"/>
    </location>
</feature>
<evidence type="ECO:0000313" key="3">
    <source>
        <dbReference type="Proteomes" id="UP000700334"/>
    </source>
</evidence>
<comment type="caution">
    <text evidence="2">The sequence shown here is derived from an EMBL/GenBank/DDBJ whole genome shotgun (WGS) entry which is preliminary data.</text>
</comment>
<feature type="compositionally biased region" description="Basic residues" evidence="1">
    <location>
        <begin position="156"/>
        <end position="166"/>
    </location>
</feature>
<feature type="non-terminal residue" evidence="2">
    <location>
        <position position="1"/>
    </location>
</feature>
<feature type="region of interest" description="Disordered" evidence="1">
    <location>
        <begin position="1"/>
        <end position="245"/>
    </location>
</feature>
<dbReference type="EMBL" id="JAGFMF010011657">
    <property type="protein sequence ID" value="KAG8517525.1"/>
    <property type="molecule type" value="Genomic_DNA"/>
</dbReference>
<feature type="compositionally biased region" description="Pro residues" evidence="1">
    <location>
        <begin position="197"/>
        <end position="210"/>
    </location>
</feature>
<sequence>GAQSRARKLRAPSRAPLVAPPPRRAPEREQAGAAPGAKGGVPGAGRRCRAGALRRAGPAGSGASRAGGLSAGRRAGRGDASPPPARGSWVPQRGRGGRGVPRGARRASVRAGRRGAAEARGRSGVGVRAAARLQPRRRLRAAGEPTARPLLSAYLRRPRRPSRPLRRGGAGDWAAAIGSLGRGKAAPRSPAAGPLLPGAPRPPPRPLAPPRPRRPPLLRGLSPTRRRSPDCERRQPSRGGGTCSPAPLQVTMLWFSGGGALAERPCRRSPGITCCVLLLLNCSGVPMSLASSFLTGSVAKCENEGEVLQIPFITDNPCIMCVCLRCNVEMDALLIKSNVKFGVTRSGTPPSLEPTK</sequence>
<protein>
    <submittedName>
        <fullName evidence="2">BMP-binding endothelial regulator protein</fullName>
    </submittedName>
</protein>
<evidence type="ECO:0000256" key="1">
    <source>
        <dbReference type="SAM" id="MobiDB-lite"/>
    </source>
</evidence>
<feature type="compositionally biased region" description="Basic residues" evidence="1">
    <location>
        <begin position="103"/>
        <end position="113"/>
    </location>
</feature>